<evidence type="ECO:0000256" key="8">
    <source>
        <dbReference type="PROSITE-ProRule" id="PRU00042"/>
    </source>
</evidence>
<evidence type="ECO:0000313" key="11">
    <source>
        <dbReference type="EMBL" id="NXP42831.1"/>
    </source>
</evidence>
<dbReference type="Proteomes" id="UP000524007">
    <property type="component" value="Unassembled WGS sequence"/>
</dbReference>
<evidence type="ECO:0000256" key="3">
    <source>
        <dbReference type="ARBA" id="ARBA00022723"/>
    </source>
</evidence>
<keyword evidence="4" id="KW-0677">Repeat</keyword>
<dbReference type="PANTHER" id="PTHR23226">
    <property type="entry name" value="ZINC FINGER AND SCAN DOMAIN-CONTAINING"/>
    <property type="match status" value="1"/>
</dbReference>
<dbReference type="SMART" id="SM00355">
    <property type="entry name" value="ZnF_C2H2"/>
    <property type="match status" value="2"/>
</dbReference>
<dbReference type="GO" id="GO:0000978">
    <property type="term" value="F:RNA polymerase II cis-regulatory region sequence-specific DNA binding"/>
    <property type="evidence" value="ECO:0007669"/>
    <property type="project" value="TreeGrafter"/>
</dbReference>
<dbReference type="PROSITE" id="PS50157">
    <property type="entry name" value="ZINC_FINGER_C2H2_2"/>
    <property type="match status" value="2"/>
</dbReference>
<evidence type="ECO:0000256" key="7">
    <source>
        <dbReference type="ARBA" id="ARBA00023242"/>
    </source>
</evidence>
<dbReference type="Pfam" id="PF00096">
    <property type="entry name" value="zf-C2H2"/>
    <property type="match status" value="2"/>
</dbReference>
<feature type="non-terminal residue" evidence="11">
    <location>
        <position position="68"/>
    </location>
</feature>
<evidence type="ECO:0000256" key="9">
    <source>
        <dbReference type="SAM" id="MobiDB-lite"/>
    </source>
</evidence>
<evidence type="ECO:0000256" key="5">
    <source>
        <dbReference type="ARBA" id="ARBA00022771"/>
    </source>
</evidence>
<feature type="region of interest" description="Disordered" evidence="9">
    <location>
        <begin position="33"/>
        <end position="68"/>
    </location>
</feature>
<feature type="domain" description="C2H2-type" evidence="10">
    <location>
        <begin position="27"/>
        <end position="49"/>
    </location>
</feature>
<dbReference type="AlphaFoldDB" id="A0A7L2A6N7"/>
<dbReference type="FunFam" id="3.30.160.60:FF:000575">
    <property type="entry name" value="Zinc finger protein OZF"/>
    <property type="match status" value="1"/>
</dbReference>
<keyword evidence="3" id="KW-0479">Metal-binding</keyword>
<evidence type="ECO:0000313" key="12">
    <source>
        <dbReference type="Proteomes" id="UP000524007"/>
    </source>
</evidence>
<evidence type="ECO:0000256" key="4">
    <source>
        <dbReference type="ARBA" id="ARBA00022737"/>
    </source>
</evidence>
<dbReference type="InterPro" id="IPR036236">
    <property type="entry name" value="Znf_C2H2_sf"/>
</dbReference>
<protein>
    <submittedName>
        <fullName evidence="11">CKR1 protein</fullName>
    </submittedName>
</protein>
<keyword evidence="6" id="KW-0862">Zinc</keyword>
<dbReference type="InterPro" id="IPR013087">
    <property type="entry name" value="Znf_C2H2_type"/>
</dbReference>
<sequence length="68" mass="7801">CQDCGKSFSWSSHLERHRRVHGGEKPFRCRSCGKGFSQGSHLERHRKIHRDVGGEGTGGKRGRSRRKR</sequence>
<dbReference type="GO" id="GO:0008270">
    <property type="term" value="F:zinc ion binding"/>
    <property type="evidence" value="ECO:0007669"/>
    <property type="project" value="UniProtKB-KW"/>
</dbReference>
<comment type="subcellular location">
    <subcellularLocation>
        <location evidence="1">Nucleus</location>
    </subcellularLocation>
</comment>
<dbReference type="EMBL" id="VXBY01007535">
    <property type="protein sequence ID" value="NXP42831.1"/>
    <property type="molecule type" value="Genomic_DNA"/>
</dbReference>
<dbReference type="GO" id="GO:0000981">
    <property type="term" value="F:DNA-binding transcription factor activity, RNA polymerase II-specific"/>
    <property type="evidence" value="ECO:0007669"/>
    <property type="project" value="TreeGrafter"/>
</dbReference>
<gene>
    <name evidence="11" type="primary">Ckr1_2</name>
    <name evidence="11" type="ORF">LEILUT_R15153</name>
</gene>
<dbReference type="PANTHER" id="PTHR23226:SF150">
    <property type="entry name" value="ZINC FINGER PROTEIN 444"/>
    <property type="match status" value="1"/>
</dbReference>
<keyword evidence="7" id="KW-0539">Nucleus</keyword>
<evidence type="ECO:0000259" key="10">
    <source>
        <dbReference type="PROSITE" id="PS50157"/>
    </source>
</evidence>
<dbReference type="FunFam" id="3.30.160.60:FF:002533">
    <property type="entry name" value="Zinc finger protein 770"/>
    <property type="match status" value="1"/>
</dbReference>
<evidence type="ECO:0000256" key="2">
    <source>
        <dbReference type="ARBA" id="ARBA00006991"/>
    </source>
</evidence>
<dbReference type="GO" id="GO:0005634">
    <property type="term" value="C:nucleus"/>
    <property type="evidence" value="ECO:0007669"/>
    <property type="project" value="UniProtKB-SubCell"/>
</dbReference>
<reference evidence="11 12" key="1">
    <citation type="submission" date="2019-09" db="EMBL/GenBank/DDBJ databases">
        <title>Bird 10,000 Genomes (B10K) Project - Family phase.</title>
        <authorList>
            <person name="Zhang G."/>
        </authorList>
    </citation>
    <scope>NUCLEOTIDE SEQUENCE [LARGE SCALE GENOMIC DNA]</scope>
    <source>
        <strain evidence="11">B10K-DU-002-43</strain>
        <tissue evidence="11">Muscle</tissue>
    </source>
</reference>
<dbReference type="SUPFAM" id="SSF57667">
    <property type="entry name" value="beta-beta-alpha zinc fingers"/>
    <property type="match status" value="1"/>
</dbReference>
<comment type="similarity">
    <text evidence="2">Belongs to the krueppel C2H2-type zinc-finger protein family.</text>
</comment>
<comment type="caution">
    <text evidence="11">The sequence shown here is derived from an EMBL/GenBank/DDBJ whole genome shotgun (WGS) entry which is preliminary data.</text>
</comment>
<feature type="domain" description="C2H2-type" evidence="10">
    <location>
        <begin position="1"/>
        <end position="26"/>
    </location>
</feature>
<evidence type="ECO:0000256" key="6">
    <source>
        <dbReference type="ARBA" id="ARBA00022833"/>
    </source>
</evidence>
<dbReference type="Gene3D" id="3.30.160.60">
    <property type="entry name" value="Classic Zinc Finger"/>
    <property type="match status" value="2"/>
</dbReference>
<proteinExistence type="inferred from homology"/>
<organism evidence="11 12">
    <name type="scientific">Leiothrix lutea</name>
    <name type="common">Red-billed leiothrix</name>
    <name type="synonym">Sylvia lutea</name>
    <dbReference type="NCBI Taxonomy" id="36275"/>
    <lineage>
        <taxon>Eukaryota</taxon>
        <taxon>Metazoa</taxon>
        <taxon>Chordata</taxon>
        <taxon>Craniata</taxon>
        <taxon>Vertebrata</taxon>
        <taxon>Euteleostomi</taxon>
        <taxon>Archelosauria</taxon>
        <taxon>Archosauria</taxon>
        <taxon>Dinosauria</taxon>
        <taxon>Saurischia</taxon>
        <taxon>Theropoda</taxon>
        <taxon>Coelurosauria</taxon>
        <taxon>Aves</taxon>
        <taxon>Neognathae</taxon>
        <taxon>Neoaves</taxon>
        <taxon>Telluraves</taxon>
        <taxon>Australaves</taxon>
        <taxon>Passeriformes</taxon>
        <taxon>Sylvioidea</taxon>
        <taxon>Leiothrichidae</taxon>
        <taxon>Leiothrix</taxon>
    </lineage>
</organism>
<keyword evidence="5 8" id="KW-0863">Zinc-finger</keyword>
<keyword evidence="12" id="KW-1185">Reference proteome</keyword>
<feature type="non-terminal residue" evidence="11">
    <location>
        <position position="1"/>
    </location>
</feature>
<evidence type="ECO:0000256" key="1">
    <source>
        <dbReference type="ARBA" id="ARBA00004123"/>
    </source>
</evidence>
<name>A0A7L2A6N7_LEILU</name>
<dbReference type="PROSITE" id="PS00028">
    <property type="entry name" value="ZINC_FINGER_C2H2_1"/>
    <property type="match status" value="2"/>
</dbReference>
<accession>A0A7L2A6N7</accession>